<dbReference type="NCBIfam" id="TIGR00132">
    <property type="entry name" value="gatA"/>
    <property type="match status" value="1"/>
</dbReference>
<evidence type="ECO:0000256" key="3">
    <source>
        <dbReference type="ARBA" id="ARBA00022741"/>
    </source>
</evidence>
<keyword evidence="4 8" id="KW-0067">ATP-binding</keyword>
<keyword evidence="3 8" id="KW-0547">Nucleotide-binding</keyword>
<evidence type="ECO:0000256" key="4">
    <source>
        <dbReference type="ARBA" id="ARBA00022840"/>
    </source>
</evidence>
<evidence type="ECO:0000313" key="11">
    <source>
        <dbReference type="Proteomes" id="UP000095662"/>
    </source>
</evidence>
<dbReference type="InterPro" id="IPR000120">
    <property type="entry name" value="Amidase"/>
</dbReference>
<dbReference type="Gene3D" id="3.90.1300.10">
    <property type="entry name" value="Amidase signature (AS) domain"/>
    <property type="match status" value="1"/>
</dbReference>
<organism evidence="10 11">
    <name type="scientific">[Eubacterium] siraeum</name>
    <dbReference type="NCBI Taxonomy" id="39492"/>
    <lineage>
        <taxon>Bacteria</taxon>
        <taxon>Bacillati</taxon>
        <taxon>Bacillota</taxon>
        <taxon>Clostridia</taxon>
        <taxon>Eubacteriales</taxon>
        <taxon>Oscillospiraceae</taxon>
        <taxon>Oscillospiraceae incertae sedis</taxon>
    </lineage>
</organism>
<dbReference type="STRING" id="39492.ERS852540_01337"/>
<evidence type="ECO:0000256" key="1">
    <source>
        <dbReference type="ARBA" id="ARBA00008069"/>
    </source>
</evidence>
<accession>A0A174ZR93</accession>
<evidence type="ECO:0000313" key="10">
    <source>
        <dbReference type="EMBL" id="CUQ86636.1"/>
    </source>
</evidence>
<comment type="function">
    <text evidence="6 8">Allows the formation of correctly charged Gln-tRNA(Gln) through the transamidation of misacylated Glu-tRNA(Gln) in organisms which lack glutaminyl-tRNA synthetase. The reaction takes place in the presence of glutamine and ATP through an activated gamma-phospho-Glu-tRNA(Gln).</text>
</comment>
<dbReference type="InterPro" id="IPR020556">
    <property type="entry name" value="Amidase_CS"/>
</dbReference>
<evidence type="ECO:0000259" key="9">
    <source>
        <dbReference type="Pfam" id="PF01425"/>
    </source>
</evidence>
<dbReference type="AlphaFoldDB" id="A0A174ZR93"/>
<dbReference type="InterPro" id="IPR004412">
    <property type="entry name" value="GatA"/>
</dbReference>
<dbReference type="GO" id="GO:0005524">
    <property type="term" value="F:ATP binding"/>
    <property type="evidence" value="ECO:0007669"/>
    <property type="project" value="UniProtKB-KW"/>
</dbReference>
<dbReference type="Proteomes" id="UP000095662">
    <property type="component" value="Unassembled WGS sequence"/>
</dbReference>
<dbReference type="PANTHER" id="PTHR11895:SF151">
    <property type="entry name" value="GLUTAMYL-TRNA(GLN) AMIDOTRANSFERASE SUBUNIT A"/>
    <property type="match status" value="1"/>
</dbReference>
<comment type="catalytic activity">
    <reaction evidence="7 8">
        <text>L-glutamyl-tRNA(Gln) + L-glutamine + ATP + H2O = L-glutaminyl-tRNA(Gln) + L-glutamate + ADP + phosphate + H(+)</text>
        <dbReference type="Rhea" id="RHEA:17521"/>
        <dbReference type="Rhea" id="RHEA-COMP:9681"/>
        <dbReference type="Rhea" id="RHEA-COMP:9684"/>
        <dbReference type="ChEBI" id="CHEBI:15377"/>
        <dbReference type="ChEBI" id="CHEBI:15378"/>
        <dbReference type="ChEBI" id="CHEBI:29985"/>
        <dbReference type="ChEBI" id="CHEBI:30616"/>
        <dbReference type="ChEBI" id="CHEBI:43474"/>
        <dbReference type="ChEBI" id="CHEBI:58359"/>
        <dbReference type="ChEBI" id="CHEBI:78520"/>
        <dbReference type="ChEBI" id="CHEBI:78521"/>
        <dbReference type="ChEBI" id="CHEBI:456216"/>
        <dbReference type="EC" id="6.3.5.7"/>
    </reaction>
</comment>
<dbReference type="HAMAP" id="MF_00120">
    <property type="entry name" value="GatA"/>
    <property type="match status" value="1"/>
</dbReference>
<dbReference type="PROSITE" id="PS00571">
    <property type="entry name" value="AMIDASES"/>
    <property type="match status" value="1"/>
</dbReference>
<name>A0A174ZR93_9FIRM</name>
<dbReference type="GO" id="GO:0030956">
    <property type="term" value="C:glutamyl-tRNA(Gln) amidotransferase complex"/>
    <property type="evidence" value="ECO:0007669"/>
    <property type="project" value="InterPro"/>
</dbReference>
<keyword evidence="2 8" id="KW-0436">Ligase</keyword>
<dbReference type="GO" id="GO:0006412">
    <property type="term" value="P:translation"/>
    <property type="evidence" value="ECO:0007669"/>
    <property type="project" value="UniProtKB-UniRule"/>
</dbReference>
<dbReference type="Pfam" id="PF01425">
    <property type="entry name" value="Amidase"/>
    <property type="match status" value="1"/>
</dbReference>
<feature type="domain" description="Amidase" evidence="9">
    <location>
        <begin position="24"/>
        <end position="464"/>
    </location>
</feature>
<comment type="subunit">
    <text evidence="8">Heterotrimer of A, B and C subunits.</text>
</comment>
<proteinExistence type="inferred from homology"/>
<dbReference type="SUPFAM" id="SSF75304">
    <property type="entry name" value="Amidase signature (AS) enzymes"/>
    <property type="match status" value="1"/>
</dbReference>
<evidence type="ECO:0000256" key="8">
    <source>
        <dbReference type="HAMAP-Rule" id="MF_00120"/>
    </source>
</evidence>
<evidence type="ECO:0000256" key="5">
    <source>
        <dbReference type="ARBA" id="ARBA00022917"/>
    </source>
</evidence>
<dbReference type="GO" id="GO:0016740">
    <property type="term" value="F:transferase activity"/>
    <property type="evidence" value="ECO:0007669"/>
    <property type="project" value="UniProtKB-KW"/>
</dbReference>
<dbReference type="OrthoDB" id="9811471at2"/>
<feature type="active site" description="Charge relay system" evidence="8">
    <location>
        <position position="78"/>
    </location>
</feature>
<gene>
    <name evidence="8 10" type="primary">gatA</name>
    <name evidence="10" type="ORF">ERS852540_01337</name>
</gene>
<feature type="active site" description="Acyl-ester intermediate" evidence="8">
    <location>
        <position position="177"/>
    </location>
</feature>
<dbReference type="EC" id="6.3.5.7" evidence="8"/>
<evidence type="ECO:0000256" key="2">
    <source>
        <dbReference type="ARBA" id="ARBA00022598"/>
    </source>
</evidence>
<dbReference type="PANTHER" id="PTHR11895">
    <property type="entry name" value="TRANSAMIDASE"/>
    <property type="match status" value="1"/>
</dbReference>
<dbReference type="InterPro" id="IPR023631">
    <property type="entry name" value="Amidase_dom"/>
</dbReference>
<keyword evidence="5 8" id="KW-0648">Protein biosynthesis</keyword>
<feature type="active site" description="Charge relay system" evidence="8">
    <location>
        <position position="153"/>
    </location>
</feature>
<comment type="similarity">
    <text evidence="1 8">Belongs to the amidase family. GatA subfamily.</text>
</comment>
<protein>
    <recommendedName>
        <fullName evidence="8">Glutamyl-tRNA(Gln) amidotransferase subunit A</fullName>
        <shortName evidence="8">Glu-ADT subunit A</shortName>
        <ecNumber evidence="8">6.3.5.7</ecNumber>
    </recommendedName>
</protein>
<keyword evidence="10" id="KW-0808">Transferase</keyword>
<reference evidence="10 11" key="1">
    <citation type="submission" date="2015-09" db="EMBL/GenBank/DDBJ databases">
        <authorList>
            <consortium name="Pathogen Informatics"/>
        </authorList>
    </citation>
    <scope>NUCLEOTIDE SEQUENCE [LARGE SCALE GENOMIC DNA]</scope>
    <source>
        <strain evidence="10 11">2789STDY5834928</strain>
    </source>
</reference>
<dbReference type="EMBL" id="CZBY01000009">
    <property type="protein sequence ID" value="CUQ86636.1"/>
    <property type="molecule type" value="Genomic_DNA"/>
</dbReference>
<sequence>MELKKQTLGSLREMLDTKQISAAELCKEYSDSIKAKDFDVLGYITVTEDEALKNAEKAQEIIDKGEAKALTGIPLAIKDNICTDGIRTTCASKMLENFVPPYDANVIEKLKAENYVLLGKTSMDEFAMGGSTQTSAFAKTRNPFDLSRVPGGSSGGSAAVVSAGLAPAALGSDTGGSIRQPASFCGVTGLKPTYGRVSRYGLVAFASSLDQIGPIANSAVDCGTILNVICGKDSRDATSANKPAEDFNAKVGKDIQGMKIALPKEFFADSTDDEVKNAVLAAAKKYEEMGATLVDCSMKSLKYAVSAYYLVASAEAASNLSRFDGIKYGLRGEGRTFDEMIRDSRTRGFGDEVKRRILLGNYALSSGYYDAYYLKALALKQQIIKEYNEIFENADVILTPTAPTVAYKIGEQETDPVKMYLADICTVTVNIASLPAISVPCGYNADGMPIGMSLVGRKWDEATLIQTADAFEKTFERRYSEV</sequence>
<evidence type="ECO:0000256" key="7">
    <source>
        <dbReference type="ARBA" id="ARBA00047407"/>
    </source>
</evidence>
<evidence type="ECO:0000256" key="6">
    <source>
        <dbReference type="ARBA" id="ARBA00025295"/>
    </source>
</evidence>
<dbReference type="GO" id="GO:0050567">
    <property type="term" value="F:glutaminyl-tRNA synthase (glutamine-hydrolyzing) activity"/>
    <property type="evidence" value="ECO:0007669"/>
    <property type="project" value="UniProtKB-UniRule"/>
</dbReference>
<dbReference type="InterPro" id="IPR036928">
    <property type="entry name" value="AS_sf"/>
</dbReference>